<dbReference type="Gene3D" id="2.80.10.50">
    <property type="match status" value="1"/>
</dbReference>
<organism evidence="2 3">
    <name type="scientific">Fistulifera solaris</name>
    <name type="common">Oleaginous diatom</name>
    <dbReference type="NCBI Taxonomy" id="1519565"/>
    <lineage>
        <taxon>Eukaryota</taxon>
        <taxon>Sar</taxon>
        <taxon>Stramenopiles</taxon>
        <taxon>Ochrophyta</taxon>
        <taxon>Bacillariophyta</taxon>
        <taxon>Bacillariophyceae</taxon>
        <taxon>Bacillariophycidae</taxon>
        <taxon>Naviculales</taxon>
        <taxon>Naviculaceae</taxon>
        <taxon>Fistulifera</taxon>
    </lineage>
</organism>
<reference evidence="2 3" key="1">
    <citation type="journal article" date="2015" name="Plant Cell">
        <title>Oil accumulation by the oleaginous diatom Fistulifera solaris as revealed by the genome and transcriptome.</title>
        <authorList>
            <person name="Tanaka T."/>
            <person name="Maeda Y."/>
            <person name="Veluchamy A."/>
            <person name="Tanaka M."/>
            <person name="Abida H."/>
            <person name="Marechal E."/>
            <person name="Bowler C."/>
            <person name="Muto M."/>
            <person name="Sunaga Y."/>
            <person name="Tanaka M."/>
            <person name="Yoshino T."/>
            <person name="Taniguchi T."/>
            <person name="Fukuda Y."/>
            <person name="Nemoto M."/>
            <person name="Matsumoto M."/>
            <person name="Wong P.S."/>
            <person name="Aburatani S."/>
            <person name="Fujibuchi W."/>
        </authorList>
    </citation>
    <scope>NUCLEOTIDE SEQUENCE [LARGE SCALE GENOMIC DNA]</scope>
    <source>
        <strain evidence="2 3">JPCC DA0580</strain>
    </source>
</reference>
<feature type="signal peptide" evidence="1">
    <location>
        <begin position="1"/>
        <end position="18"/>
    </location>
</feature>
<comment type="caution">
    <text evidence="2">The sequence shown here is derived from an EMBL/GenBank/DDBJ whole genome shotgun (WGS) entry which is preliminary data.</text>
</comment>
<evidence type="ECO:0000313" key="3">
    <source>
        <dbReference type="Proteomes" id="UP000198406"/>
    </source>
</evidence>
<dbReference type="AlphaFoldDB" id="A0A1Z5KU50"/>
<keyword evidence="1" id="KW-0732">Signal</keyword>
<dbReference type="InParanoid" id="A0A1Z5KU50"/>
<gene>
    <name evidence="2" type="ORF">FisN_24Lu026</name>
</gene>
<evidence type="ECO:0000256" key="1">
    <source>
        <dbReference type="SAM" id="SignalP"/>
    </source>
</evidence>
<proteinExistence type="predicted"/>
<dbReference type="Proteomes" id="UP000198406">
    <property type="component" value="Unassembled WGS sequence"/>
</dbReference>
<sequence>MKYHIITLPTLFVSVALARDNEGPIHRLRRRLQVKNGSLGLCQSDCNTDADCQSGLICWERKIGEAAPGCTLTTQQQNSPFDFCVAASARLTKATYVGNNDVSNLGLCQGDCDSDDDCAEGLRCHQRSRGQRAPGCDLDSKLFSSDYDFCVKDDATPPTNRDTFALKLYWEPGYFWQEEIIERKWCLNCQENCHIKDEIVIYDCADSPTQWEFVSHGPNEVQIKVANRGVCIQKNSGRDLELERCDSQNQLQRFTAVGGSFSDSRFEIQPKQRQGWCMTQRHHPKTDEFVNIEPCTTARRSTTSYWNKV</sequence>
<evidence type="ECO:0000313" key="2">
    <source>
        <dbReference type="EMBL" id="GAX29571.1"/>
    </source>
</evidence>
<accession>A0A1Z5KU50</accession>
<dbReference type="EMBL" id="BDSP01000292">
    <property type="protein sequence ID" value="GAX29571.1"/>
    <property type="molecule type" value="Genomic_DNA"/>
</dbReference>
<dbReference type="OrthoDB" id="46933at2759"/>
<feature type="chain" id="PRO_5013278223" evidence="1">
    <location>
        <begin position="19"/>
        <end position="309"/>
    </location>
</feature>
<dbReference type="PROSITE" id="PS50231">
    <property type="entry name" value="RICIN_B_LECTIN"/>
    <property type="match status" value="1"/>
</dbReference>
<keyword evidence="3" id="KW-1185">Reference proteome</keyword>
<protein>
    <submittedName>
        <fullName evidence="2">Uncharacterized protein</fullName>
    </submittedName>
</protein>
<dbReference type="InterPro" id="IPR035992">
    <property type="entry name" value="Ricin_B-like_lectins"/>
</dbReference>
<dbReference type="SUPFAM" id="SSF50370">
    <property type="entry name" value="Ricin B-like lectins"/>
    <property type="match status" value="1"/>
</dbReference>
<name>A0A1Z5KU50_FISSO</name>